<dbReference type="Proteomes" id="UP001145114">
    <property type="component" value="Unassembled WGS sequence"/>
</dbReference>
<comment type="caution">
    <text evidence="1">The sequence shown here is derived from an EMBL/GenBank/DDBJ whole genome shotgun (WGS) entry which is preliminary data.</text>
</comment>
<proteinExistence type="predicted"/>
<reference evidence="1" key="1">
    <citation type="submission" date="2022-06" db="EMBL/GenBank/DDBJ databases">
        <title>Phylogenomic reconstructions and comparative analyses of Kickxellomycotina fungi.</title>
        <authorList>
            <person name="Reynolds N.K."/>
            <person name="Stajich J.E."/>
            <person name="Barry K."/>
            <person name="Grigoriev I.V."/>
            <person name="Crous P."/>
            <person name="Smith M.E."/>
        </authorList>
    </citation>
    <scope>NUCLEOTIDE SEQUENCE</scope>
    <source>
        <strain evidence="1">RSA 2271</strain>
    </source>
</reference>
<evidence type="ECO:0000313" key="2">
    <source>
        <dbReference type="Proteomes" id="UP001145114"/>
    </source>
</evidence>
<protein>
    <submittedName>
        <fullName evidence="1">Uncharacterized protein</fullName>
    </submittedName>
</protein>
<dbReference type="EMBL" id="JAMZIH010000214">
    <property type="protein sequence ID" value="KAJ1679720.1"/>
    <property type="molecule type" value="Genomic_DNA"/>
</dbReference>
<keyword evidence="2" id="KW-1185">Reference proteome</keyword>
<accession>A0ACC1HWM6</accession>
<organism evidence="1 2">
    <name type="scientific">Spiromyces aspiralis</name>
    <dbReference type="NCBI Taxonomy" id="68401"/>
    <lineage>
        <taxon>Eukaryota</taxon>
        <taxon>Fungi</taxon>
        <taxon>Fungi incertae sedis</taxon>
        <taxon>Zoopagomycota</taxon>
        <taxon>Kickxellomycotina</taxon>
        <taxon>Kickxellomycetes</taxon>
        <taxon>Kickxellales</taxon>
        <taxon>Kickxellaceae</taxon>
        <taxon>Spiromyces</taxon>
    </lineage>
</organism>
<gene>
    <name evidence="1" type="ORF">EV182_001465</name>
</gene>
<sequence>MKSIVVEKNGGPEVLLLKDVPKPTVKPGHILVKNSYAGVNYIDTYFRTGLYKGELPMVLGKEGAGVIEEVGEGVSGLKPGDRVAYLMGDSGAYAEYALVNPSFARVLPGGISDKIGAAALLQGMTAYCLAAKAYAVKGGDWVLVHAAAGGTGRLIVQVCRALGANVIGTVSTEEKAEVARKAGAQHIIYYTRESVPERVKEITSNTGVRVVYDGVGKATFQASFDSLARLGYLIVFGNASGKPDPVDISILAKGNITLMRPQLYGFIATKEEFDEVTDQVFKLIEAGHLTIEVFKEYPLADAAKAHIDLEGRKTTGKLLIAIQ</sequence>
<evidence type="ECO:0000313" key="1">
    <source>
        <dbReference type="EMBL" id="KAJ1679720.1"/>
    </source>
</evidence>
<name>A0ACC1HWM6_9FUNG</name>